<protein>
    <recommendedName>
        <fullName evidence="5">DNA-binding protein</fullName>
    </recommendedName>
</protein>
<gene>
    <name evidence="3" type="ORF">DM813_04450</name>
</gene>
<dbReference type="InterPro" id="IPR002878">
    <property type="entry name" value="ChsH2_C"/>
</dbReference>
<evidence type="ECO:0000313" key="4">
    <source>
        <dbReference type="Proteomes" id="UP000288983"/>
    </source>
</evidence>
<dbReference type="Proteomes" id="UP000288983">
    <property type="component" value="Unassembled WGS sequence"/>
</dbReference>
<dbReference type="InterPro" id="IPR012340">
    <property type="entry name" value="NA-bd_OB-fold"/>
</dbReference>
<feature type="domain" description="ChsH2 C-terminal OB-fold" evidence="1">
    <location>
        <begin position="56"/>
        <end position="113"/>
    </location>
</feature>
<evidence type="ECO:0000259" key="2">
    <source>
        <dbReference type="Pfam" id="PF12172"/>
    </source>
</evidence>
<evidence type="ECO:0000313" key="3">
    <source>
        <dbReference type="EMBL" id="RWU24995.1"/>
    </source>
</evidence>
<dbReference type="PANTHER" id="PTHR34075">
    <property type="entry name" value="BLR3430 PROTEIN"/>
    <property type="match status" value="1"/>
</dbReference>
<evidence type="ECO:0008006" key="5">
    <source>
        <dbReference type="Google" id="ProtNLM"/>
    </source>
</evidence>
<dbReference type="Pfam" id="PF12172">
    <property type="entry name" value="zf-ChsH2"/>
    <property type="match status" value="1"/>
</dbReference>
<accession>A0A443ZW45</accession>
<dbReference type="Gene3D" id="6.10.30.10">
    <property type="match status" value="1"/>
</dbReference>
<feature type="domain" description="ChsH2 rubredoxin-like zinc ribbon" evidence="2">
    <location>
        <begin position="19"/>
        <end position="44"/>
    </location>
</feature>
<dbReference type="Pfam" id="PF01796">
    <property type="entry name" value="OB_ChsH2_C"/>
    <property type="match status" value="1"/>
</dbReference>
<comment type="caution">
    <text evidence="3">The sequence shown here is derived from an EMBL/GenBank/DDBJ whole genome shotgun (WGS) entry which is preliminary data.</text>
</comment>
<reference evidence="3 4" key="1">
    <citation type="submission" date="2018-06" db="EMBL/GenBank/DDBJ databases">
        <title>Bacteria isolated from soil of Wuhan.</title>
        <authorList>
            <person name="Wei X."/>
            <person name="Chunhua H."/>
        </authorList>
    </citation>
    <scope>NUCLEOTIDE SEQUENCE [LARGE SCALE GENOMIC DNA]</scope>
    <source>
        <strain evidence="4">xwS2</strain>
    </source>
</reference>
<dbReference type="OrthoDB" id="3182121at2"/>
<dbReference type="SUPFAM" id="SSF50249">
    <property type="entry name" value="Nucleic acid-binding proteins"/>
    <property type="match status" value="1"/>
</dbReference>
<sequence>MTNRIPTAPQPWPETEAFWNAANEHKLLLQRCPDTGKAFFYPRTYSPFTGASPCEWFQATGRGEIYSFSILPRAQPPYCIAYVTLEEGPRILTNIVTPDYESLKIGQPVQVIFVESTDGQNVPMFEPC</sequence>
<dbReference type="RefSeq" id="WP_128322207.1">
    <property type="nucleotide sequence ID" value="NZ_QJRG01000034.1"/>
</dbReference>
<proteinExistence type="predicted"/>
<dbReference type="InterPro" id="IPR022002">
    <property type="entry name" value="ChsH2_Znr"/>
</dbReference>
<name>A0A443ZW45_9PSED</name>
<dbReference type="AlphaFoldDB" id="A0A443ZW45"/>
<evidence type="ECO:0000259" key="1">
    <source>
        <dbReference type="Pfam" id="PF01796"/>
    </source>
</evidence>
<dbReference type="InterPro" id="IPR052513">
    <property type="entry name" value="Thioester_dehydratase-like"/>
</dbReference>
<organism evidence="3 4">
    <name type="scientific">Pseudomonas alkylphenolica</name>
    <dbReference type="NCBI Taxonomy" id="237609"/>
    <lineage>
        <taxon>Bacteria</taxon>
        <taxon>Pseudomonadati</taxon>
        <taxon>Pseudomonadota</taxon>
        <taxon>Gammaproteobacteria</taxon>
        <taxon>Pseudomonadales</taxon>
        <taxon>Pseudomonadaceae</taxon>
        <taxon>Pseudomonas</taxon>
    </lineage>
</organism>
<dbReference type="PANTHER" id="PTHR34075:SF5">
    <property type="entry name" value="BLR3430 PROTEIN"/>
    <property type="match status" value="1"/>
</dbReference>
<dbReference type="EMBL" id="QJRG01000034">
    <property type="protein sequence ID" value="RWU24995.1"/>
    <property type="molecule type" value="Genomic_DNA"/>
</dbReference>